<gene>
    <name evidence="1" type="ORF">ENG63_02550</name>
</gene>
<comment type="caution">
    <text evidence="1">The sequence shown here is derived from an EMBL/GenBank/DDBJ whole genome shotgun (WGS) entry which is preliminary data.</text>
</comment>
<sequence length="534" mass="61855">MRYILTGNFQYDLGIYGLKKVLDFFEEDYETDGKFYIEIDKQPEEILELVVLKLICNKGSNYFLEKVAGTLLKNNKEAKKEYRQLTKEKPINLSIDLENIIKREKSLEKILEFLAAKINLAIKNIFQAIQIPVQENYIKEMLWNKSIDLLNNILLNFQADRAAKGKTVLEKAIEKLYKDTDEEQICSFCHQEPGKRITRDTFFFAPAQFNAFWFNEPSIFICPYCLASNLAITQAFTFLNNELNAVVVYRPNIEDLESLNTGLKISDIGELTQKIIEYEKLVLKREATTKDLQILECYLDSKNPNLEFYLLTDKVLKSILKIEEELNKLYTTYKTSLWGQIKDKTGYKTISLSKELLKFLSQNQKLSILVQKFAKLALMSESYRNKNVKNPPVKGFYINVLLEFLKMHFKLEEDLNMDMFNAFKEYGQVLRGRVYSQLSEGGNINWNTFDNKIISLANSFLNASKGNLNQFMETLTRVMISYNAPIDTKLLNLITPDTYKDIATTIALAVITKKPGEIKENREPSEEITEDKAL</sequence>
<reference evidence="1" key="1">
    <citation type="journal article" date="2020" name="mSystems">
        <title>Genome- and Community-Level Interaction Insights into Carbon Utilization and Element Cycling Functions of Hydrothermarchaeota in Hydrothermal Sediment.</title>
        <authorList>
            <person name="Zhou Z."/>
            <person name="Liu Y."/>
            <person name="Xu W."/>
            <person name="Pan J."/>
            <person name="Luo Z.H."/>
            <person name="Li M."/>
        </authorList>
    </citation>
    <scope>NUCLEOTIDE SEQUENCE [LARGE SCALE GENOMIC DNA]</scope>
    <source>
        <strain evidence="1">HyVt-233</strain>
    </source>
</reference>
<proteinExistence type="predicted"/>
<protein>
    <recommendedName>
        <fullName evidence="2">Type I-B CRISPR-associated protein Cas8b1/Cst1</fullName>
    </recommendedName>
</protein>
<name>A0A7C0Y251_DESA2</name>
<dbReference type="AlphaFoldDB" id="A0A7C0Y251"/>
<organism evidence="1">
    <name type="scientific">Desulfofervidus auxilii</name>
    <dbReference type="NCBI Taxonomy" id="1621989"/>
    <lineage>
        <taxon>Bacteria</taxon>
        <taxon>Pseudomonadati</taxon>
        <taxon>Thermodesulfobacteriota</taxon>
        <taxon>Candidatus Desulfofervidia</taxon>
        <taxon>Candidatus Desulfofervidales</taxon>
        <taxon>Candidatus Desulfofervidaceae</taxon>
        <taxon>Candidatus Desulfofervidus</taxon>
    </lineage>
</organism>
<dbReference type="EMBL" id="DRBS01000097">
    <property type="protein sequence ID" value="HDD43726.1"/>
    <property type="molecule type" value="Genomic_DNA"/>
</dbReference>
<accession>A0A7C0Y251</accession>
<evidence type="ECO:0008006" key="2">
    <source>
        <dbReference type="Google" id="ProtNLM"/>
    </source>
</evidence>
<dbReference type="Proteomes" id="UP000886289">
    <property type="component" value="Unassembled WGS sequence"/>
</dbReference>
<evidence type="ECO:0000313" key="1">
    <source>
        <dbReference type="EMBL" id="HDD43726.1"/>
    </source>
</evidence>